<dbReference type="PANTHER" id="PTHR43432">
    <property type="entry name" value="SLR0285 PROTEIN"/>
    <property type="match status" value="1"/>
</dbReference>
<dbReference type="CDD" id="cd01335">
    <property type="entry name" value="Radical_SAM"/>
    <property type="match status" value="1"/>
</dbReference>
<dbReference type="InterPro" id="IPR058240">
    <property type="entry name" value="rSAM_sf"/>
</dbReference>
<proteinExistence type="predicted"/>
<dbReference type="Proteomes" id="UP000095651">
    <property type="component" value="Unassembled WGS sequence"/>
</dbReference>
<accession>A0A174MYD7</accession>
<protein>
    <submittedName>
        <fullName evidence="5">Radical SAM protein</fullName>
    </submittedName>
</protein>
<feature type="domain" description="Radical SAM core" evidence="4">
    <location>
        <begin position="2"/>
        <end position="246"/>
    </location>
</feature>
<reference evidence="5 6" key="1">
    <citation type="submission" date="2015-09" db="EMBL/GenBank/DDBJ databases">
        <authorList>
            <consortium name="Pathogen Informatics"/>
        </authorList>
    </citation>
    <scope>NUCLEOTIDE SEQUENCE [LARGE SCALE GENOMIC DNA]</scope>
    <source>
        <strain evidence="5 6">2789STDY5608850</strain>
    </source>
</reference>
<evidence type="ECO:0000313" key="5">
    <source>
        <dbReference type="EMBL" id="CUP41404.1"/>
    </source>
</evidence>
<dbReference type="SFLD" id="SFLDG01084">
    <property type="entry name" value="Uncharacterised_Radical_SAM_Su"/>
    <property type="match status" value="1"/>
</dbReference>
<keyword evidence="3" id="KW-0411">Iron-sulfur</keyword>
<dbReference type="PANTHER" id="PTHR43432:SF5">
    <property type="entry name" value="ELP3_MIAA_NIFB-LIKE RADICAL SAM CORE DOMAIN-CONTAINING PROTEIN"/>
    <property type="match status" value="1"/>
</dbReference>
<dbReference type="RefSeq" id="WP_055660606.1">
    <property type="nucleotide sequence ID" value="NZ_CABIXC010000029.1"/>
</dbReference>
<sequence>MHEKQVKSILSAQNGMNLYRGCTHGCIYCDARSTCYQMDHAFEDIEVKSNAVELLEKALKSKRKKCMIGTGAMSDPYLHLEKRLCLTRRSLELIDYYGFGLSIQTKSDLILRDLDLLKSINRKTKCVVSMTLTTYDEALCRIIEPNVCTTGRRAEVLRILKEEGIPTIVWLSPILPFINDTEENIRGILSYCRDASVYGLMLFGIGVTLRDGDRQYFYAQLDQHFLGMKERYIRTYGNSYEISSPDTRRLLALVKEECRNTGMVCSSNRLFEYMHTFEDKQAGVQMSLFE</sequence>
<dbReference type="PROSITE" id="PS51918">
    <property type="entry name" value="RADICAL_SAM"/>
    <property type="match status" value="1"/>
</dbReference>
<dbReference type="Gene3D" id="3.80.30.30">
    <property type="match status" value="1"/>
</dbReference>
<evidence type="ECO:0000259" key="4">
    <source>
        <dbReference type="PROSITE" id="PS51918"/>
    </source>
</evidence>
<keyword evidence="1" id="KW-0479">Metal-binding</keyword>
<evidence type="ECO:0000256" key="2">
    <source>
        <dbReference type="ARBA" id="ARBA00023004"/>
    </source>
</evidence>
<dbReference type="InterPro" id="IPR007197">
    <property type="entry name" value="rSAM"/>
</dbReference>
<evidence type="ECO:0000256" key="3">
    <source>
        <dbReference type="ARBA" id="ARBA00023014"/>
    </source>
</evidence>
<dbReference type="InterPro" id="IPR040086">
    <property type="entry name" value="MJ0683-like"/>
</dbReference>
<dbReference type="GO" id="GO:0046872">
    <property type="term" value="F:metal ion binding"/>
    <property type="evidence" value="ECO:0007669"/>
    <property type="project" value="UniProtKB-KW"/>
</dbReference>
<dbReference type="SUPFAM" id="SSF102114">
    <property type="entry name" value="Radical SAM enzymes"/>
    <property type="match status" value="1"/>
</dbReference>
<dbReference type="GO" id="GO:0003824">
    <property type="term" value="F:catalytic activity"/>
    <property type="evidence" value="ECO:0007669"/>
    <property type="project" value="InterPro"/>
</dbReference>
<dbReference type="Pfam" id="PF04055">
    <property type="entry name" value="Radical_SAM"/>
    <property type="match status" value="1"/>
</dbReference>
<name>A0A174MYD7_9FIRM</name>
<dbReference type="AlphaFoldDB" id="A0A174MYD7"/>
<gene>
    <name evidence="5" type="ORF">ERS852407_05873</name>
</gene>
<dbReference type="EMBL" id="CYZE01000029">
    <property type="protein sequence ID" value="CUP41404.1"/>
    <property type="molecule type" value="Genomic_DNA"/>
</dbReference>
<dbReference type="GO" id="GO:0051536">
    <property type="term" value="F:iron-sulfur cluster binding"/>
    <property type="evidence" value="ECO:0007669"/>
    <property type="project" value="UniProtKB-KW"/>
</dbReference>
<organism evidence="5 6">
    <name type="scientific">Hungatella hathewayi</name>
    <dbReference type="NCBI Taxonomy" id="154046"/>
    <lineage>
        <taxon>Bacteria</taxon>
        <taxon>Bacillati</taxon>
        <taxon>Bacillota</taxon>
        <taxon>Clostridia</taxon>
        <taxon>Lachnospirales</taxon>
        <taxon>Lachnospiraceae</taxon>
        <taxon>Hungatella</taxon>
    </lineage>
</organism>
<evidence type="ECO:0000313" key="6">
    <source>
        <dbReference type="Proteomes" id="UP000095651"/>
    </source>
</evidence>
<evidence type="ECO:0000256" key="1">
    <source>
        <dbReference type="ARBA" id="ARBA00022723"/>
    </source>
</evidence>
<keyword evidence="2" id="KW-0408">Iron</keyword>
<dbReference type="SFLD" id="SFLDS00029">
    <property type="entry name" value="Radical_SAM"/>
    <property type="match status" value="1"/>
</dbReference>